<organism evidence="3 4">
    <name type="scientific">Rubroshorea leprosula</name>
    <dbReference type="NCBI Taxonomy" id="152421"/>
    <lineage>
        <taxon>Eukaryota</taxon>
        <taxon>Viridiplantae</taxon>
        <taxon>Streptophyta</taxon>
        <taxon>Embryophyta</taxon>
        <taxon>Tracheophyta</taxon>
        <taxon>Spermatophyta</taxon>
        <taxon>Magnoliopsida</taxon>
        <taxon>eudicotyledons</taxon>
        <taxon>Gunneridae</taxon>
        <taxon>Pentapetalae</taxon>
        <taxon>rosids</taxon>
        <taxon>malvids</taxon>
        <taxon>Malvales</taxon>
        <taxon>Dipterocarpaceae</taxon>
        <taxon>Rubroshorea</taxon>
    </lineage>
</organism>
<feature type="signal peptide" evidence="2">
    <location>
        <begin position="1"/>
        <end position="26"/>
    </location>
</feature>
<dbReference type="AlphaFoldDB" id="A0AAV5ILK1"/>
<comment type="caution">
    <text evidence="3">The sequence shown here is derived from an EMBL/GenBank/DDBJ whole genome shotgun (WGS) entry which is preliminary data.</text>
</comment>
<evidence type="ECO:0000313" key="4">
    <source>
        <dbReference type="Proteomes" id="UP001054252"/>
    </source>
</evidence>
<feature type="region of interest" description="Disordered" evidence="1">
    <location>
        <begin position="63"/>
        <end position="97"/>
    </location>
</feature>
<evidence type="ECO:0000256" key="1">
    <source>
        <dbReference type="SAM" id="MobiDB-lite"/>
    </source>
</evidence>
<protein>
    <submittedName>
        <fullName evidence="3">Uncharacterized protein</fullName>
    </submittedName>
</protein>
<dbReference type="EMBL" id="BPVZ01000012">
    <property type="protein sequence ID" value="GKU98245.1"/>
    <property type="molecule type" value="Genomic_DNA"/>
</dbReference>
<accession>A0AAV5ILK1</accession>
<feature type="compositionally biased region" description="Basic and acidic residues" evidence="1">
    <location>
        <begin position="67"/>
        <end position="76"/>
    </location>
</feature>
<gene>
    <name evidence="3" type="ORF">SLEP1_g11274</name>
</gene>
<keyword evidence="4" id="KW-1185">Reference proteome</keyword>
<evidence type="ECO:0000313" key="3">
    <source>
        <dbReference type="EMBL" id="GKU98245.1"/>
    </source>
</evidence>
<reference evidence="3 4" key="1">
    <citation type="journal article" date="2021" name="Commun. Biol.">
        <title>The genome of Shorea leprosula (Dipterocarpaceae) highlights the ecological relevance of drought in aseasonal tropical rainforests.</title>
        <authorList>
            <person name="Ng K.K.S."/>
            <person name="Kobayashi M.J."/>
            <person name="Fawcett J.A."/>
            <person name="Hatakeyama M."/>
            <person name="Paape T."/>
            <person name="Ng C.H."/>
            <person name="Ang C.C."/>
            <person name="Tnah L.H."/>
            <person name="Lee C.T."/>
            <person name="Nishiyama T."/>
            <person name="Sese J."/>
            <person name="O'Brien M.J."/>
            <person name="Copetti D."/>
            <person name="Mohd Noor M.I."/>
            <person name="Ong R.C."/>
            <person name="Putra M."/>
            <person name="Sireger I.Z."/>
            <person name="Indrioko S."/>
            <person name="Kosugi Y."/>
            <person name="Izuno A."/>
            <person name="Isagi Y."/>
            <person name="Lee S.L."/>
            <person name="Shimizu K.K."/>
        </authorList>
    </citation>
    <scope>NUCLEOTIDE SEQUENCE [LARGE SCALE GENOMIC DNA]</scope>
    <source>
        <strain evidence="3">214</strain>
    </source>
</reference>
<proteinExistence type="predicted"/>
<dbReference type="Proteomes" id="UP001054252">
    <property type="component" value="Unassembled WGS sequence"/>
</dbReference>
<keyword evidence="2" id="KW-0732">Signal</keyword>
<name>A0AAV5ILK1_9ROSI</name>
<feature type="chain" id="PRO_5043472998" evidence="2">
    <location>
        <begin position="27"/>
        <end position="97"/>
    </location>
</feature>
<evidence type="ECO:0000256" key="2">
    <source>
        <dbReference type="SAM" id="SignalP"/>
    </source>
</evidence>
<sequence>MAKREQKASFMLLIIIILLLFQCKVATVFSRSCSSPPCHIKLTATATATATATRKLYAMGGHYSTRSQDEGGRDDYNDNNNGFYRRQGDVPSPGVGH</sequence>